<dbReference type="Pfam" id="PF08486">
    <property type="entry name" value="SpoIID"/>
    <property type="match status" value="1"/>
</dbReference>
<evidence type="ECO:0000313" key="3">
    <source>
        <dbReference type="EMBL" id="RCW77423.1"/>
    </source>
</evidence>
<sequence>MPKRWKNRTQSKIQKKPIIITLLSICFMMLGLPMLIVLPFENDPPVSYTDESASVPTNQKVEAKSLESAFSVEVFRSKENTTEDVPVEEYVTRVVASEMPSEFEMEALKAQALAARTYIVRFLISDTDSKLPNGADVTDTVEHQVYKSDEELRTAWGQEYHNKMEKIKTAVSQTQGQIITYNDAPITPAFFSTSNGYTENAEKYWENELPYLKSVESPWDESESPKFYDQKIFTKQQVNEKLGIALGSASPEIKLKRTKSQRVEEMVIESESFSGREVREKLGLQSSDFTVTERNDHFVFTTKGYGHGVGMSQYGANGMAKEGKSYNEIISYYYKGAEVATVDQAAPKLVAKGS</sequence>
<dbReference type="InterPro" id="IPR013486">
    <property type="entry name" value="SpoIID/LytB"/>
</dbReference>
<evidence type="ECO:0000313" key="4">
    <source>
        <dbReference type="Proteomes" id="UP000252585"/>
    </source>
</evidence>
<dbReference type="GO" id="GO:0030288">
    <property type="term" value="C:outer membrane-bounded periplasmic space"/>
    <property type="evidence" value="ECO:0007669"/>
    <property type="project" value="TreeGrafter"/>
</dbReference>
<proteinExistence type="predicted"/>
<dbReference type="GO" id="GO:0030435">
    <property type="term" value="P:sporulation resulting in formation of a cellular spore"/>
    <property type="evidence" value="ECO:0007669"/>
    <property type="project" value="InterPro"/>
</dbReference>
<organism evidence="3 4">
    <name type="scientific">Saliterribacillus persicus</name>
    <dbReference type="NCBI Taxonomy" id="930114"/>
    <lineage>
        <taxon>Bacteria</taxon>
        <taxon>Bacillati</taxon>
        <taxon>Bacillota</taxon>
        <taxon>Bacilli</taxon>
        <taxon>Bacillales</taxon>
        <taxon>Bacillaceae</taxon>
        <taxon>Saliterribacillus</taxon>
    </lineage>
</organism>
<dbReference type="EMBL" id="QPJJ01000001">
    <property type="protein sequence ID" value="RCW77423.1"/>
    <property type="molecule type" value="Genomic_DNA"/>
</dbReference>
<dbReference type="InterPro" id="IPR051922">
    <property type="entry name" value="Bact_Sporulation_Assoc"/>
</dbReference>
<keyword evidence="1" id="KW-0812">Transmembrane</keyword>
<evidence type="ECO:0000256" key="1">
    <source>
        <dbReference type="SAM" id="Phobius"/>
    </source>
</evidence>
<gene>
    <name evidence="3" type="ORF">DFR57_101297</name>
</gene>
<dbReference type="NCBIfam" id="TIGR02870">
    <property type="entry name" value="spore_II_D"/>
    <property type="match status" value="1"/>
</dbReference>
<feature type="domain" description="Sporulation stage II protein D amidase enhancer LytB N-terminal" evidence="2">
    <location>
        <begin position="78"/>
        <end position="181"/>
    </location>
</feature>
<accession>A0A368YAZ6</accession>
<dbReference type="InterPro" id="IPR013693">
    <property type="entry name" value="SpoIID/LytB_N"/>
</dbReference>
<dbReference type="Proteomes" id="UP000252585">
    <property type="component" value="Unassembled WGS sequence"/>
</dbReference>
<dbReference type="PANTHER" id="PTHR30032:SF4">
    <property type="entry name" value="AMIDASE ENHANCER"/>
    <property type="match status" value="1"/>
</dbReference>
<comment type="caution">
    <text evidence="3">The sequence shown here is derived from an EMBL/GenBank/DDBJ whole genome shotgun (WGS) entry which is preliminary data.</text>
</comment>
<dbReference type="NCBIfam" id="TIGR02669">
    <property type="entry name" value="SpoIID_LytB"/>
    <property type="match status" value="1"/>
</dbReference>
<keyword evidence="1" id="KW-0472">Membrane</keyword>
<name>A0A368YAZ6_9BACI</name>
<feature type="transmembrane region" description="Helical" evidence="1">
    <location>
        <begin position="20"/>
        <end position="40"/>
    </location>
</feature>
<keyword evidence="1" id="KW-1133">Transmembrane helix</keyword>
<dbReference type="InterPro" id="IPR014225">
    <property type="entry name" value="Spore_II_D_firmicutes"/>
</dbReference>
<reference evidence="3 4" key="1">
    <citation type="submission" date="2018-07" db="EMBL/GenBank/DDBJ databases">
        <title>Genomic Encyclopedia of Type Strains, Phase IV (KMG-IV): sequencing the most valuable type-strain genomes for metagenomic binning, comparative biology and taxonomic classification.</title>
        <authorList>
            <person name="Goeker M."/>
        </authorList>
    </citation>
    <scope>NUCLEOTIDE SEQUENCE [LARGE SCALE GENOMIC DNA]</scope>
    <source>
        <strain evidence="3 4">DSM 27696</strain>
    </source>
</reference>
<keyword evidence="4" id="KW-1185">Reference proteome</keyword>
<protein>
    <submittedName>
        <fullName evidence="3">Stage II sporulation protein D</fullName>
    </submittedName>
</protein>
<dbReference type="OrthoDB" id="9794671at2"/>
<evidence type="ECO:0000259" key="2">
    <source>
        <dbReference type="Pfam" id="PF08486"/>
    </source>
</evidence>
<dbReference type="PANTHER" id="PTHR30032">
    <property type="entry name" value="N-ACETYLMURAMOYL-L-ALANINE AMIDASE-RELATED"/>
    <property type="match status" value="1"/>
</dbReference>
<dbReference type="RefSeq" id="WP_114351351.1">
    <property type="nucleotide sequence ID" value="NZ_QPJJ01000001.1"/>
</dbReference>
<dbReference type="AlphaFoldDB" id="A0A368YAZ6"/>